<keyword evidence="4 9" id="KW-0689">Ribosomal protein</keyword>
<dbReference type="GO" id="GO:0005840">
    <property type="term" value="C:ribosome"/>
    <property type="evidence" value="ECO:0007669"/>
    <property type="project" value="UniProtKB-KW"/>
</dbReference>
<proteinExistence type="inferred from homology"/>
<dbReference type="Proteomes" id="UP000590542">
    <property type="component" value="Unassembled WGS sequence"/>
</dbReference>
<dbReference type="Gene3D" id="2.40.30.10">
    <property type="entry name" value="Translation factors"/>
    <property type="match status" value="1"/>
</dbReference>
<protein>
    <recommendedName>
        <fullName evidence="6">Large ribosomal subunit protein uL3</fullName>
    </recommendedName>
    <alternativeName>
        <fullName evidence="7">50S ribosomal protein L3</fullName>
    </alternativeName>
</protein>
<dbReference type="GO" id="GO:0006412">
    <property type="term" value="P:translation"/>
    <property type="evidence" value="ECO:0007669"/>
    <property type="project" value="InterPro"/>
</dbReference>
<dbReference type="AlphaFoldDB" id="A0A7X9E6N1"/>
<dbReference type="PANTHER" id="PTHR11229:SF16">
    <property type="entry name" value="LARGE RIBOSOMAL SUBUNIT PROTEIN UL3C"/>
    <property type="match status" value="1"/>
</dbReference>
<evidence type="ECO:0000313" key="10">
    <source>
        <dbReference type="Proteomes" id="UP000590542"/>
    </source>
</evidence>
<dbReference type="InterPro" id="IPR000597">
    <property type="entry name" value="Ribosomal_uL3"/>
</dbReference>
<comment type="caution">
    <text evidence="9">The sequence shown here is derived from an EMBL/GenBank/DDBJ whole genome shotgun (WGS) entry which is preliminary data.</text>
</comment>
<dbReference type="FunFam" id="2.40.30.10:FF:000004">
    <property type="entry name" value="50S ribosomal protein L3"/>
    <property type="match status" value="1"/>
</dbReference>
<dbReference type="GO" id="GO:0003735">
    <property type="term" value="F:structural constituent of ribosome"/>
    <property type="evidence" value="ECO:0007669"/>
    <property type="project" value="InterPro"/>
</dbReference>
<evidence type="ECO:0000256" key="1">
    <source>
        <dbReference type="ARBA" id="ARBA00006540"/>
    </source>
</evidence>
<evidence type="ECO:0000256" key="4">
    <source>
        <dbReference type="ARBA" id="ARBA00022980"/>
    </source>
</evidence>
<dbReference type="InterPro" id="IPR009000">
    <property type="entry name" value="Transl_B-barrel_sf"/>
</dbReference>
<dbReference type="EMBL" id="JAAZNV010000006">
    <property type="protein sequence ID" value="NMB91429.1"/>
    <property type="molecule type" value="Genomic_DNA"/>
</dbReference>
<keyword evidence="2" id="KW-0699">rRNA-binding</keyword>
<evidence type="ECO:0000313" key="9">
    <source>
        <dbReference type="EMBL" id="NMB91429.1"/>
    </source>
</evidence>
<sequence>MEKITGKKLNMTQVFTDDGRVVPVTIVVCDEEVPPEIEDKDVVVVGKSKGKGFTGVMKKWGFHGGPATRGQGIKMRTPGSIGSQTPGRVLKGKKMAGRAGNARITIKGLKIVKVASDLKQIMISGPVPGARNSKIEVKILGDNK</sequence>
<evidence type="ECO:0000256" key="5">
    <source>
        <dbReference type="ARBA" id="ARBA00023274"/>
    </source>
</evidence>
<dbReference type="SUPFAM" id="SSF50447">
    <property type="entry name" value="Translation proteins"/>
    <property type="match status" value="1"/>
</dbReference>
<evidence type="ECO:0000256" key="3">
    <source>
        <dbReference type="ARBA" id="ARBA00022884"/>
    </source>
</evidence>
<dbReference type="PANTHER" id="PTHR11229">
    <property type="entry name" value="50S RIBOSOMAL PROTEIN L3"/>
    <property type="match status" value="1"/>
</dbReference>
<keyword evidence="5" id="KW-0687">Ribonucleoprotein</keyword>
<organism evidence="9 10">
    <name type="scientific">candidate division WWE3 bacterium</name>
    <dbReference type="NCBI Taxonomy" id="2053526"/>
    <lineage>
        <taxon>Bacteria</taxon>
        <taxon>Katanobacteria</taxon>
    </lineage>
</organism>
<keyword evidence="3" id="KW-0694">RNA-binding</keyword>
<accession>A0A7X9E6N1</accession>
<comment type="similarity">
    <text evidence="1">Belongs to the universal ribosomal protein uL3 family.</text>
</comment>
<dbReference type="GO" id="GO:1990904">
    <property type="term" value="C:ribonucleoprotein complex"/>
    <property type="evidence" value="ECO:0007669"/>
    <property type="project" value="UniProtKB-KW"/>
</dbReference>
<gene>
    <name evidence="9" type="primary">rplC</name>
    <name evidence="9" type="ORF">GYA37_01115</name>
</gene>
<evidence type="ECO:0000256" key="7">
    <source>
        <dbReference type="ARBA" id="ARBA00035457"/>
    </source>
</evidence>
<dbReference type="GO" id="GO:0019843">
    <property type="term" value="F:rRNA binding"/>
    <property type="evidence" value="ECO:0007669"/>
    <property type="project" value="UniProtKB-KW"/>
</dbReference>
<name>A0A7X9E6N1_UNCKA</name>
<evidence type="ECO:0000256" key="8">
    <source>
        <dbReference type="SAM" id="MobiDB-lite"/>
    </source>
</evidence>
<reference evidence="9 10" key="1">
    <citation type="journal article" date="2020" name="Biotechnol. Biofuels">
        <title>New insights from the biogas microbiome by comprehensive genome-resolved metagenomics of nearly 1600 species originating from multiple anaerobic digesters.</title>
        <authorList>
            <person name="Campanaro S."/>
            <person name="Treu L."/>
            <person name="Rodriguez-R L.M."/>
            <person name="Kovalovszki A."/>
            <person name="Ziels R.M."/>
            <person name="Maus I."/>
            <person name="Zhu X."/>
            <person name="Kougias P.G."/>
            <person name="Basile A."/>
            <person name="Luo G."/>
            <person name="Schluter A."/>
            <person name="Konstantinidis K.T."/>
            <person name="Angelidaki I."/>
        </authorList>
    </citation>
    <scope>NUCLEOTIDE SEQUENCE [LARGE SCALE GENOMIC DNA]</scope>
    <source>
        <strain evidence="9">AS27yjCOA_202</strain>
    </source>
</reference>
<evidence type="ECO:0000256" key="6">
    <source>
        <dbReference type="ARBA" id="ARBA00035243"/>
    </source>
</evidence>
<evidence type="ECO:0000256" key="2">
    <source>
        <dbReference type="ARBA" id="ARBA00022730"/>
    </source>
</evidence>
<dbReference type="Pfam" id="PF00297">
    <property type="entry name" value="Ribosomal_L3"/>
    <property type="match status" value="1"/>
</dbReference>
<dbReference type="InterPro" id="IPR019927">
    <property type="entry name" value="Ribosomal_uL3_bac/org-type"/>
</dbReference>
<feature type="region of interest" description="Disordered" evidence="8">
    <location>
        <begin position="64"/>
        <end position="94"/>
    </location>
</feature>